<evidence type="ECO:0000313" key="2">
    <source>
        <dbReference type="Proteomes" id="UP000283895"/>
    </source>
</evidence>
<dbReference type="EMBL" id="LKEA01000051">
    <property type="protein sequence ID" value="ROV92193.1"/>
    <property type="molecule type" value="Genomic_DNA"/>
</dbReference>
<comment type="caution">
    <text evidence="1">The sequence shown here is derived from an EMBL/GenBank/DDBJ whole genome shotgun (WGS) entry which is preliminary data.</text>
</comment>
<dbReference type="Proteomes" id="UP000283895">
    <property type="component" value="Unassembled WGS sequence"/>
</dbReference>
<reference evidence="1 2" key="1">
    <citation type="submission" date="2015-09" db="EMBL/GenBank/DDBJ databases">
        <title>Host preference determinants of Valsa canker pathogens revealed by comparative genomics.</title>
        <authorList>
            <person name="Yin Z."/>
            <person name="Huang L."/>
        </authorList>
    </citation>
    <scope>NUCLEOTIDE SEQUENCE [LARGE SCALE GENOMIC DNA]</scope>
    <source>
        <strain evidence="1 2">03-1</strain>
    </source>
</reference>
<proteinExistence type="predicted"/>
<dbReference type="AlphaFoldDB" id="A0A423VMJ2"/>
<protein>
    <submittedName>
        <fullName evidence="1">Uncharacterized protein</fullName>
    </submittedName>
</protein>
<organism evidence="1 2">
    <name type="scientific">Cytospora schulzeri</name>
    <dbReference type="NCBI Taxonomy" id="448051"/>
    <lineage>
        <taxon>Eukaryota</taxon>
        <taxon>Fungi</taxon>
        <taxon>Dikarya</taxon>
        <taxon>Ascomycota</taxon>
        <taxon>Pezizomycotina</taxon>
        <taxon>Sordariomycetes</taxon>
        <taxon>Sordariomycetidae</taxon>
        <taxon>Diaporthales</taxon>
        <taxon>Cytosporaceae</taxon>
        <taxon>Cytospora</taxon>
    </lineage>
</organism>
<name>A0A423VMJ2_9PEZI</name>
<gene>
    <name evidence="1" type="ORF">VMCG_09273</name>
</gene>
<sequence length="150" mass="16215">MTRPVTKCKVVSCRPGHPFRRGIAIAFGTKSVYVVSEEVAVAADYIWRAGHLDANRHEATAQLDAAWVVDPPWQEAYDRWVMAQGLANAGGQERHLRVDVCELDVANAAAFRHSVVDFLTESGEGGWVLQKVANQAADAVTSGVAGPETD</sequence>
<accession>A0A423VMJ2</accession>
<evidence type="ECO:0000313" key="1">
    <source>
        <dbReference type="EMBL" id="ROV92193.1"/>
    </source>
</evidence>
<keyword evidence="2" id="KW-1185">Reference proteome</keyword>